<keyword evidence="1" id="KW-0812">Transmembrane</keyword>
<feature type="transmembrane region" description="Helical" evidence="1">
    <location>
        <begin position="6"/>
        <end position="26"/>
    </location>
</feature>
<sequence>MEAVLEGFGIAALATLALVGLAVGLLMGKLTGRSPRLYGAIGAVAAVATPFMLALLGITVLAAGGLLLVAAVGLVGAVVTLGVVRALSRRG</sequence>
<dbReference type="EMBL" id="QGDJ01000006">
    <property type="protein sequence ID" value="PWJ17523.1"/>
    <property type="molecule type" value="Genomic_DNA"/>
</dbReference>
<feature type="transmembrane region" description="Helical" evidence="1">
    <location>
        <begin position="38"/>
        <end position="60"/>
    </location>
</feature>
<keyword evidence="1" id="KW-1133">Transmembrane helix</keyword>
<evidence type="ECO:0008006" key="6">
    <source>
        <dbReference type="Google" id="ProtNLM"/>
    </source>
</evidence>
<reference evidence="2 4" key="3">
    <citation type="submission" date="2018-03" db="EMBL/GenBank/DDBJ databases">
        <title>Genomic Encyclopedia of Archaeal and Bacterial Type Strains, Phase II (KMG-II): from individual species to whole genera.</title>
        <authorList>
            <person name="Goeker M."/>
        </authorList>
    </citation>
    <scope>NUCLEOTIDE SEQUENCE [LARGE SCALE GENOMIC DNA]</scope>
    <source>
        <strain evidence="2 4">DSM 25227</strain>
    </source>
</reference>
<accession>A0A2Y9AUI9</accession>
<reference evidence="3" key="1">
    <citation type="submission" date="2016-10" db="EMBL/GenBank/DDBJ databases">
        <authorList>
            <person name="Cai Z."/>
        </authorList>
    </citation>
    <scope>NUCLEOTIDE SEQUENCE [LARGE SCALE GENOMIC DNA]</scope>
    <source>
        <strain evidence="3">DSM 25227</strain>
    </source>
</reference>
<evidence type="ECO:0000313" key="5">
    <source>
        <dbReference type="Proteomes" id="UP000251571"/>
    </source>
</evidence>
<evidence type="ECO:0000313" key="3">
    <source>
        <dbReference type="EMBL" id="SSA47655.1"/>
    </source>
</evidence>
<evidence type="ECO:0000256" key="1">
    <source>
        <dbReference type="SAM" id="Phobius"/>
    </source>
</evidence>
<dbReference type="Proteomes" id="UP000245839">
    <property type="component" value="Unassembled WGS sequence"/>
</dbReference>
<evidence type="ECO:0000313" key="4">
    <source>
        <dbReference type="Proteomes" id="UP000245839"/>
    </source>
</evidence>
<gene>
    <name evidence="2" type="ORF">BCF38_106134</name>
    <name evidence="3" type="ORF">SAMN05421539_106134</name>
</gene>
<name>A0A2Y9AUI9_9RHOB</name>
<dbReference type="Proteomes" id="UP000251571">
    <property type="component" value="Unassembled WGS sequence"/>
</dbReference>
<dbReference type="RefSeq" id="WP_109564945.1">
    <property type="nucleotide sequence ID" value="NZ_QGDJ01000006.1"/>
</dbReference>
<keyword evidence="4" id="KW-1185">Reference proteome</keyword>
<organism evidence="3 5">
    <name type="scientific">Jannaschia seohaensis</name>
    <dbReference type="NCBI Taxonomy" id="475081"/>
    <lineage>
        <taxon>Bacteria</taxon>
        <taxon>Pseudomonadati</taxon>
        <taxon>Pseudomonadota</taxon>
        <taxon>Alphaproteobacteria</taxon>
        <taxon>Rhodobacterales</taxon>
        <taxon>Roseobacteraceae</taxon>
        <taxon>Jannaschia</taxon>
    </lineage>
</organism>
<dbReference type="EMBL" id="UETC01000006">
    <property type="protein sequence ID" value="SSA47655.1"/>
    <property type="molecule type" value="Genomic_DNA"/>
</dbReference>
<reference evidence="5" key="2">
    <citation type="submission" date="2016-10" db="EMBL/GenBank/DDBJ databases">
        <authorList>
            <person name="Varghese N."/>
            <person name="Submissions S."/>
        </authorList>
    </citation>
    <scope>NUCLEOTIDE SEQUENCE [LARGE SCALE GENOMIC DNA]</scope>
    <source>
        <strain evidence="5">DSM 25227</strain>
    </source>
</reference>
<feature type="transmembrane region" description="Helical" evidence="1">
    <location>
        <begin position="66"/>
        <end position="87"/>
    </location>
</feature>
<dbReference type="AlphaFoldDB" id="A0A2Y9AUI9"/>
<protein>
    <recommendedName>
        <fullName evidence="6">Major facilitator superfamily (MFS) profile domain-containing protein</fullName>
    </recommendedName>
</protein>
<proteinExistence type="predicted"/>
<evidence type="ECO:0000313" key="2">
    <source>
        <dbReference type="EMBL" id="PWJ17523.1"/>
    </source>
</evidence>
<keyword evidence="1" id="KW-0472">Membrane</keyword>